<keyword evidence="4" id="KW-1185">Reference proteome</keyword>
<dbReference type="GO" id="GO:0044715">
    <property type="term" value="F:8-oxo-dGDP phosphatase activity"/>
    <property type="evidence" value="ECO:0007669"/>
    <property type="project" value="TreeGrafter"/>
</dbReference>
<accession>A0A2I0KKJ3</accession>
<organism evidence="3 4">
    <name type="scientific">Punica granatum</name>
    <name type="common">Pomegranate</name>
    <dbReference type="NCBI Taxonomy" id="22663"/>
    <lineage>
        <taxon>Eukaryota</taxon>
        <taxon>Viridiplantae</taxon>
        <taxon>Streptophyta</taxon>
        <taxon>Embryophyta</taxon>
        <taxon>Tracheophyta</taxon>
        <taxon>Spermatophyta</taxon>
        <taxon>Magnoliopsida</taxon>
        <taxon>eudicotyledons</taxon>
        <taxon>Gunneridae</taxon>
        <taxon>Pentapetalae</taxon>
        <taxon>rosids</taxon>
        <taxon>malvids</taxon>
        <taxon>Myrtales</taxon>
        <taxon>Lythraceae</taxon>
        <taxon>Punica</taxon>
    </lineage>
</organism>
<dbReference type="STRING" id="22663.A0A2I0KKJ3"/>
<dbReference type="AlphaFoldDB" id="A0A2I0KKJ3"/>
<comment type="caution">
    <text evidence="3">The sequence shown here is derived from an EMBL/GenBank/DDBJ whole genome shotgun (WGS) entry which is preliminary data.</text>
</comment>
<dbReference type="InterPro" id="IPR031804">
    <property type="entry name" value="DUF4743"/>
</dbReference>
<dbReference type="PANTHER" id="PTHR13622">
    <property type="entry name" value="THIAMIN PYROPHOSPHOKINASE"/>
    <property type="match status" value="1"/>
</dbReference>
<name>A0A2I0KKJ3_PUNGR</name>
<feature type="region of interest" description="Disordered" evidence="1">
    <location>
        <begin position="1"/>
        <end position="21"/>
    </location>
</feature>
<protein>
    <recommendedName>
        <fullName evidence="2">DUF4743 domain-containing protein</fullName>
    </recommendedName>
</protein>
<dbReference type="PANTHER" id="PTHR13622:SF8">
    <property type="entry name" value="THIAMIN PYROPHOSPHOKINASE 1"/>
    <property type="match status" value="1"/>
</dbReference>
<reference evidence="3 4" key="1">
    <citation type="submission" date="2017-11" db="EMBL/GenBank/DDBJ databases">
        <title>De-novo sequencing of pomegranate (Punica granatum L.) genome.</title>
        <authorList>
            <person name="Akparov Z."/>
            <person name="Amiraslanov A."/>
            <person name="Hajiyeva S."/>
            <person name="Abbasov M."/>
            <person name="Kaur K."/>
            <person name="Hamwieh A."/>
            <person name="Solovyev V."/>
            <person name="Salamov A."/>
            <person name="Braich B."/>
            <person name="Kosarev P."/>
            <person name="Mahmoud A."/>
            <person name="Hajiyev E."/>
            <person name="Babayeva S."/>
            <person name="Izzatullayeva V."/>
            <person name="Mammadov A."/>
            <person name="Mammadov A."/>
            <person name="Sharifova S."/>
            <person name="Ojaghi J."/>
            <person name="Eynullazada K."/>
            <person name="Bayramov B."/>
            <person name="Abdulazimova A."/>
            <person name="Shahmuradov I."/>
        </authorList>
    </citation>
    <scope>NUCLEOTIDE SEQUENCE [LARGE SCALE GENOMIC DNA]</scope>
    <source>
        <strain evidence="4">cv. AG2017</strain>
        <tissue evidence="3">Leaf</tissue>
    </source>
</reference>
<dbReference type="Pfam" id="PF15916">
    <property type="entry name" value="DUF4743"/>
    <property type="match status" value="1"/>
</dbReference>
<dbReference type="Gene3D" id="3.30.750.160">
    <property type="match status" value="1"/>
</dbReference>
<evidence type="ECO:0000313" key="3">
    <source>
        <dbReference type="EMBL" id="PKI69045.1"/>
    </source>
</evidence>
<evidence type="ECO:0000256" key="1">
    <source>
        <dbReference type="SAM" id="MobiDB-lite"/>
    </source>
</evidence>
<dbReference type="Proteomes" id="UP000233551">
    <property type="component" value="Unassembled WGS sequence"/>
</dbReference>
<evidence type="ECO:0000313" key="4">
    <source>
        <dbReference type="Proteomes" id="UP000233551"/>
    </source>
</evidence>
<dbReference type="EMBL" id="PGOL01000523">
    <property type="protein sequence ID" value="PKI69045.1"/>
    <property type="molecule type" value="Genomic_DNA"/>
</dbReference>
<feature type="non-terminal residue" evidence="3">
    <location>
        <position position="308"/>
    </location>
</feature>
<feature type="domain" description="DUF4743" evidence="2">
    <location>
        <begin position="145"/>
        <end position="267"/>
    </location>
</feature>
<gene>
    <name evidence="3" type="ORF">CRG98_010514</name>
</gene>
<sequence length="308" mass="34107">MTSTILGGLKSVFRSPSPTPPGPTLRPIWPNSLWAHSSAHRAHLHLSIFFFLSISRLRLPRSPMASALTHRVASLCSLGTSRSVPTSRKLTEPFQFRPCNFTLTPVKCASLSISNPAGSFTWDDVEHVSQPEFSWDDRSDLGGFRERIKLCNRGNEFVSEFLPFVVGAEVVGYIHNGFTKHLKDFEDVFVFPRDGSYESGFGYHVGLSPSLRTPEDKTKAVARVVECLGDALIPGIRNELYPVKSSFGSSIVFSLERAAAPYFGIKAYGVHMNGYVERDGEKLLWIGKRSREKSTFPGMLDHLVAGGL</sequence>
<proteinExistence type="predicted"/>
<evidence type="ECO:0000259" key="2">
    <source>
        <dbReference type="Pfam" id="PF15916"/>
    </source>
</evidence>